<proteinExistence type="predicted"/>
<organism evidence="1 2">
    <name type="scientific">Sutterella massiliensis</name>
    <dbReference type="NCBI Taxonomy" id="1816689"/>
    <lineage>
        <taxon>Bacteria</taxon>
        <taxon>Pseudomonadati</taxon>
        <taxon>Pseudomonadota</taxon>
        <taxon>Betaproteobacteria</taxon>
        <taxon>Burkholderiales</taxon>
        <taxon>Sutterellaceae</taxon>
        <taxon>Sutterella</taxon>
    </lineage>
</organism>
<name>A0ABS2DXI0_9BURK</name>
<protein>
    <submittedName>
        <fullName evidence="1">Sigma-70 family RNA polymerase sigma factor</fullName>
    </submittedName>
</protein>
<dbReference type="Proteomes" id="UP000715095">
    <property type="component" value="Unassembled WGS sequence"/>
</dbReference>
<keyword evidence="2" id="KW-1185">Reference proteome</keyword>
<gene>
    <name evidence="1" type="ORF">H6A60_13170</name>
</gene>
<evidence type="ECO:0000313" key="1">
    <source>
        <dbReference type="EMBL" id="MBM6705415.1"/>
    </source>
</evidence>
<accession>A0ABS2DXI0</accession>
<reference evidence="1 2" key="1">
    <citation type="journal article" date="2021" name="Sci. Rep.">
        <title>The distribution of antibiotic resistance genes in chicken gut microbiota commensals.</title>
        <authorList>
            <person name="Juricova H."/>
            <person name="Matiasovicova J."/>
            <person name="Kubasova T."/>
            <person name="Cejkova D."/>
            <person name="Rychlik I."/>
        </authorList>
    </citation>
    <scope>NUCLEOTIDE SEQUENCE [LARGE SCALE GENOMIC DNA]</scope>
    <source>
        <strain evidence="1 2">An829</strain>
    </source>
</reference>
<dbReference type="EMBL" id="JACJJC010000474">
    <property type="protein sequence ID" value="MBM6705415.1"/>
    <property type="molecule type" value="Genomic_DNA"/>
</dbReference>
<feature type="non-terminal residue" evidence="1">
    <location>
        <position position="67"/>
    </location>
</feature>
<evidence type="ECO:0000313" key="2">
    <source>
        <dbReference type="Proteomes" id="UP000715095"/>
    </source>
</evidence>
<sequence length="67" mass="7550">MSGGYLFVTARNIALDLIRRREIVPMGSLEEGPVSLVEDERPNAAESLSRDQELELLREAIRALPER</sequence>
<comment type="caution">
    <text evidence="1">The sequence shown here is derived from an EMBL/GenBank/DDBJ whole genome shotgun (WGS) entry which is preliminary data.</text>
</comment>